<dbReference type="RefSeq" id="XP_013338376.1">
    <property type="nucleotide sequence ID" value="XM_013482922.1"/>
</dbReference>
<reference evidence="3" key="2">
    <citation type="submission" date="2013-10" db="EMBL/GenBank/DDBJ databases">
        <authorList>
            <person name="Aslett M."/>
        </authorList>
    </citation>
    <scope>NUCLEOTIDE SEQUENCE [LARGE SCALE GENOMIC DNA]</scope>
    <source>
        <strain evidence="3">Weybridge</strain>
    </source>
</reference>
<evidence type="ECO:0000313" key="3">
    <source>
        <dbReference type="EMBL" id="CDJ61726.1"/>
    </source>
</evidence>
<accession>U6MCI0</accession>
<feature type="compositionally biased region" description="Low complexity" evidence="1">
    <location>
        <begin position="32"/>
        <end position="41"/>
    </location>
</feature>
<evidence type="ECO:0000313" key="4">
    <source>
        <dbReference type="Proteomes" id="UP000030763"/>
    </source>
</evidence>
<dbReference type="AlphaFoldDB" id="U6MCI0"/>
<keyword evidence="2" id="KW-1133">Transmembrane helix</keyword>
<proteinExistence type="predicted"/>
<keyword evidence="2" id="KW-0812">Transmembrane</keyword>
<protein>
    <submittedName>
        <fullName evidence="3">Uncharacterized protein</fullName>
    </submittedName>
</protein>
<reference evidence="3" key="1">
    <citation type="submission" date="2013-10" db="EMBL/GenBank/DDBJ databases">
        <title>Genomic analysis of the causative agents of coccidiosis in chickens.</title>
        <authorList>
            <person name="Reid A.J."/>
            <person name="Blake D."/>
            <person name="Billington K."/>
            <person name="Browne H."/>
            <person name="Dunn M."/>
            <person name="Hung S."/>
            <person name="Kawahara F."/>
            <person name="Miranda-Saavedra D."/>
            <person name="Mourier T."/>
            <person name="Nagra H."/>
            <person name="Otto T.D."/>
            <person name="Rawlings N."/>
            <person name="Sanchez A."/>
            <person name="Sanders M."/>
            <person name="Subramaniam C."/>
            <person name="Tay Y."/>
            <person name="Dear P."/>
            <person name="Doerig C."/>
            <person name="Gruber A."/>
            <person name="Parkinson J."/>
            <person name="Shirley M."/>
            <person name="Wan K.L."/>
            <person name="Berriman M."/>
            <person name="Tomley F."/>
            <person name="Pain A."/>
        </authorList>
    </citation>
    <scope>NUCLEOTIDE SEQUENCE [LARGE SCALE GENOMIC DNA]</scope>
    <source>
        <strain evidence="3">Weybridge</strain>
    </source>
</reference>
<organism evidence="3 4">
    <name type="scientific">Eimeria maxima</name>
    <name type="common">Coccidian parasite</name>
    <dbReference type="NCBI Taxonomy" id="5804"/>
    <lineage>
        <taxon>Eukaryota</taxon>
        <taxon>Sar</taxon>
        <taxon>Alveolata</taxon>
        <taxon>Apicomplexa</taxon>
        <taxon>Conoidasida</taxon>
        <taxon>Coccidia</taxon>
        <taxon>Eucoccidiorida</taxon>
        <taxon>Eimeriorina</taxon>
        <taxon>Eimeriidae</taxon>
        <taxon>Eimeria</taxon>
    </lineage>
</organism>
<feature type="transmembrane region" description="Helical" evidence="2">
    <location>
        <begin position="80"/>
        <end position="100"/>
    </location>
</feature>
<dbReference type="GeneID" id="25338408"/>
<dbReference type="VEuPathDB" id="ToxoDB:EMWEY_00044220"/>
<feature type="region of interest" description="Disordered" evidence="1">
    <location>
        <begin position="32"/>
        <end position="67"/>
    </location>
</feature>
<name>U6MCI0_EIMMA</name>
<sequence>MGTVAGVVSVGAQSCKLQLGRVALAAASPSKASKVSSGAVKEGSNSPLLDESGRSNAKARVSAAGGPRVVSREKITKKEILGLLGGVAVVFIFLFIGLFIRRRMHKEDAKVAHDVVRSHQFPLLPPPELDYASFMDVFTV</sequence>
<dbReference type="EMBL" id="HG722200">
    <property type="protein sequence ID" value="CDJ61726.1"/>
    <property type="molecule type" value="Genomic_DNA"/>
</dbReference>
<evidence type="ECO:0000256" key="2">
    <source>
        <dbReference type="SAM" id="Phobius"/>
    </source>
</evidence>
<keyword evidence="4" id="KW-1185">Reference proteome</keyword>
<evidence type="ECO:0000256" key="1">
    <source>
        <dbReference type="SAM" id="MobiDB-lite"/>
    </source>
</evidence>
<gene>
    <name evidence="3" type="ORF">EMWEY_00044220</name>
</gene>
<dbReference type="Proteomes" id="UP000030763">
    <property type="component" value="Unassembled WGS sequence"/>
</dbReference>
<keyword evidence="2" id="KW-0472">Membrane</keyword>